<dbReference type="Gene3D" id="1.10.150.50">
    <property type="entry name" value="Transcription Factor, Ets-1"/>
    <property type="match status" value="1"/>
</dbReference>
<evidence type="ECO:0000313" key="4">
    <source>
        <dbReference type="RefSeq" id="XP_014065287.1"/>
    </source>
</evidence>
<dbReference type="Proteomes" id="UP001652741">
    <property type="component" value="Chromosome ssa08"/>
</dbReference>
<sequence>MKSDHSMGQPINLHRGHGTRDKREGAESPTSSCVSMRSDRSMDPPINYRREFIPNHREGPDSPTPSYLSMKSDQSMGPSSRMMTSDTTQLSVGGVHATMLTEHHGMNRVSDLRELPQRIEDWTKEHVKEWLTSSLKLPEVVTKLYEQNVSGASLVCIEKQDLTDLGVKFGPAIQIIKNVEILRNYLESVGRSMRSPESDPFRRQERFRFRAIPEARMGSHEETLDSDSVKSESVAPSLSSSWTSVEELRHSDSDVASPIQLPMGESESIPAYGNMEDNTRQSETSISSFDHLRETAPNLEKRICPPRPFDKNDLSFTYIQNDTLPPESGPSNLIDPVHEYKILQAQRKPVRKISWKSLATKCFVFSAGCMNSRTNGTIHFGVTGGPGHMHGQVIGQNLPSFNMYTDKFDLRLKEHFGEETNIARACIRPPKFFQVQHLDGATSDKWVIEVDVVPSYSDSREAFLYLNNI</sequence>
<proteinExistence type="predicted"/>
<dbReference type="Pfam" id="PF07647">
    <property type="entry name" value="SAM_2"/>
    <property type="match status" value="1"/>
</dbReference>
<feature type="region of interest" description="Disordered" evidence="1">
    <location>
        <begin position="212"/>
        <end position="285"/>
    </location>
</feature>
<dbReference type="KEGG" id="sasa:106610438"/>
<protein>
    <submittedName>
        <fullName evidence="4">Sterile alpha motif domain-containing protein 9-like isoform X1</fullName>
    </submittedName>
</protein>
<accession>A0A1S3SLQ3</accession>
<gene>
    <name evidence="4" type="primary">LOC106610438</name>
</gene>
<name>A0A1S3SLQ3_SALSA</name>
<feature type="compositionally biased region" description="Polar residues" evidence="1">
    <location>
        <begin position="64"/>
        <end position="86"/>
    </location>
</feature>
<dbReference type="GO" id="GO:0005737">
    <property type="term" value="C:cytoplasm"/>
    <property type="evidence" value="ECO:0007669"/>
    <property type="project" value="TreeGrafter"/>
</dbReference>
<feature type="compositionally biased region" description="Polar residues" evidence="1">
    <location>
        <begin position="234"/>
        <end position="244"/>
    </location>
</feature>
<evidence type="ECO:0000259" key="2">
    <source>
        <dbReference type="PROSITE" id="PS50105"/>
    </source>
</evidence>
<dbReference type="AlphaFoldDB" id="A0A1S3SLQ3"/>
<feature type="domain" description="SAM" evidence="2">
    <location>
        <begin position="122"/>
        <end position="167"/>
    </location>
</feature>
<dbReference type="InterPro" id="IPR013761">
    <property type="entry name" value="SAM/pointed_sf"/>
</dbReference>
<dbReference type="RefSeq" id="XP_014065287.1">
    <property type="nucleotide sequence ID" value="XM_014209812.2"/>
</dbReference>
<keyword evidence="3" id="KW-1185">Reference proteome</keyword>
<feature type="compositionally biased region" description="Basic and acidic residues" evidence="1">
    <location>
        <begin position="37"/>
        <end position="60"/>
    </location>
</feature>
<dbReference type="OrthoDB" id="2337140at2759"/>
<evidence type="ECO:0000256" key="1">
    <source>
        <dbReference type="SAM" id="MobiDB-lite"/>
    </source>
</evidence>
<dbReference type="GeneID" id="106610438"/>
<feature type="compositionally biased region" description="Basic and acidic residues" evidence="1">
    <location>
        <begin position="212"/>
        <end position="230"/>
    </location>
</feature>
<dbReference type="InterPro" id="IPR001660">
    <property type="entry name" value="SAM"/>
</dbReference>
<dbReference type="SUPFAM" id="SSF47769">
    <property type="entry name" value="SAM/Pointed domain"/>
    <property type="match status" value="1"/>
</dbReference>
<feature type="region of interest" description="Disordered" evidence="1">
    <location>
        <begin position="1"/>
        <end position="86"/>
    </location>
</feature>
<organism evidence="3 4">
    <name type="scientific">Salmo salar</name>
    <name type="common">Atlantic salmon</name>
    <dbReference type="NCBI Taxonomy" id="8030"/>
    <lineage>
        <taxon>Eukaryota</taxon>
        <taxon>Metazoa</taxon>
        <taxon>Chordata</taxon>
        <taxon>Craniata</taxon>
        <taxon>Vertebrata</taxon>
        <taxon>Euteleostomi</taxon>
        <taxon>Actinopterygii</taxon>
        <taxon>Neopterygii</taxon>
        <taxon>Teleostei</taxon>
        <taxon>Protacanthopterygii</taxon>
        <taxon>Salmoniformes</taxon>
        <taxon>Salmonidae</taxon>
        <taxon>Salmoninae</taxon>
        <taxon>Salmo</taxon>
    </lineage>
</organism>
<reference evidence="4" key="1">
    <citation type="submission" date="2025-08" db="UniProtKB">
        <authorList>
            <consortium name="RefSeq"/>
        </authorList>
    </citation>
    <scope>IDENTIFICATION</scope>
</reference>
<evidence type="ECO:0000313" key="3">
    <source>
        <dbReference type="Proteomes" id="UP001652741"/>
    </source>
</evidence>
<dbReference type="SMART" id="SM00454">
    <property type="entry name" value="SAM"/>
    <property type="match status" value="1"/>
</dbReference>
<dbReference type="PANTHER" id="PTHR16155">
    <property type="entry name" value="DED DOMAIN-CONTAINING PROTEIN"/>
    <property type="match status" value="1"/>
</dbReference>
<dbReference type="PANTHER" id="PTHR16155:SF18">
    <property type="entry name" value="STERILE ALPHA MOTIF DOMAIN-CONTAINING PROTEIN 9-LIKE"/>
    <property type="match status" value="1"/>
</dbReference>
<dbReference type="PROSITE" id="PS50105">
    <property type="entry name" value="SAM_DOMAIN"/>
    <property type="match status" value="1"/>
</dbReference>